<dbReference type="Gene3D" id="3.90.226.10">
    <property type="entry name" value="2-enoyl-CoA Hydratase, Chain A, domain 1"/>
    <property type="match status" value="1"/>
</dbReference>
<evidence type="ECO:0000256" key="2">
    <source>
        <dbReference type="ARBA" id="ARBA00023239"/>
    </source>
</evidence>
<evidence type="ECO:0000256" key="1">
    <source>
        <dbReference type="ARBA" id="ARBA00005254"/>
    </source>
</evidence>
<dbReference type="PANTHER" id="PTHR11941:SF54">
    <property type="entry name" value="ENOYL-COA HYDRATASE, MITOCHONDRIAL"/>
    <property type="match status" value="1"/>
</dbReference>
<keyword evidence="4" id="KW-1185">Reference proteome</keyword>
<organism evidence="3 4">
    <name type="scientific">Reichenbachiella faecimaris</name>
    <dbReference type="NCBI Taxonomy" id="692418"/>
    <lineage>
        <taxon>Bacteria</taxon>
        <taxon>Pseudomonadati</taxon>
        <taxon>Bacteroidota</taxon>
        <taxon>Cytophagia</taxon>
        <taxon>Cytophagales</taxon>
        <taxon>Reichenbachiellaceae</taxon>
        <taxon>Reichenbachiella</taxon>
    </lineage>
</organism>
<reference evidence="3 4" key="1">
    <citation type="submission" date="2017-04" db="EMBL/GenBank/DDBJ databases">
        <authorList>
            <person name="Afonso C.L."/>
            <person name="Miller P.J."/>
            <person name="Scott M.A."/>
            <person name="Spackman E."/>
            <person name="Goraichik I."/>
            <person name="Dimitrov K.M."/>
            <person name="Suarez D.L."/>
            <person name="Swayne D.E."/>
        </authorList>
    </citation>
    <scope>NUCLEOTIDE SEQUENCE [LARGE SCALE GENOMIC DNA]</scope>
    <source>
        <strain evidence="3 4">DSM 26133</strain>
    </source>
</reference>
<accession>A0A1W2GBE4</accession>
<gene>
    <name evidence="3" type="ORF">SAMN04488029_1740</name>
</gene>
<proteinExistence type="inferred from homology"/>
<sequence length="258" mass="28257">MSHSLVTSKIKNHVLHIVLNRANKMNAFTYAMLQELSEAYTQLEADPSLRCGLVYANGDHFTAGLDLADVSKNIQKGANLFEEGNIDPLQIFDKKRTKPVVIAVQGTCLTIGIEMILANDICIAGENSKFGQIEVKRGILAFGGATIRFQQRCGWGNAMKYLLTGDTFDAQEALRIGLVQELSADPVGEAIQLAERMAQQAPLAVQATLASAKTALLDGQDQAEKDLMPMLHQLMQTTDAKEGLMSFLERREAKFKGE</sequence>
<name>A0A1W2GBE4_REIFA</name>
<dbReference type="GO" id="GO:0006635">
    <property type="term" value="P:fatty acid beta-oxidation"/>
    <property type="evidence" value="ECO:0007669"/>
    <property type="project" value="TreeGrafter"/>
</dbReference>
<dbReference type="STRING" id="692418.SAMN04488029_1740"/>
<evidence type="ECO:0000313" key="4">
    <source>
        <dbReference type="Proteomes" id="UP000192472"/>
    </source>
</evidence>
<dbReference type="Pfam" id="PF00378">
    <property type="entry name" value="ECH_1"/>
    <property type="match status" value="1"/>
</dbReference>
<protein>
    <submittedName>
        <fullName evidence="3">Enoyl-CoA hydratase/carnithine racemase</fullName>
    </submittedName>
</protein>
<evidence type="ECO:0000313" key="3">
    <source>
        <dbReference type="EMBL" id="SMD33921.1"/>
    </source>
</evidence>
<dbReference type="Proteomes" id="UP000192472">
    <property type="component" value="Unassembled WGS sequence"/>
</dbReference>
<dbReference type="SUPFAM" id="SSF52096">
    <property type="entry name" value="ClpP/crotonase"/>
    <property type="match status" value="1"/>
</dbReference>
<dbReference type="NCBIfam" id="NF005126">
    <property type="entry name" value="PRK06563.1"/>
    <property type="match status" value="1"/>
</dbReference>
<dbReference type="InterPro" id="IPR001753">
    <property type="entry name" value="Enoyl-CoA_hydra/iso"/>
</dbReference>
<dbReference type="Gene3D" id="1.10.12.10">
    <property type="entry name" value="Lyase 2-enoyl-coa Hydratase, Chain A, domain 2"/>
    <property type="match status" value="1"/>
</dbReference>
<dbReference type="OrthoDB" id="9775794at2"/>
<dbReference type="InterPro" id="IPR029045">
    <property type="entry name" value="ClpP/crotonase-like_dom_sf"/>
</dbReference>
<dbReference type="RefSeq" id="WP_084372327.1">
    <property type="nucleotide sequence ID" value="NZ_FWYF01000002.1"/>
</dbReference>
<dbReference type="InterPro" id="IPR014748">
    <property type="entry name" value="Enoyl-CoA_hydra_C"/>
</dbReference>
<dbReference type="EMBL" id="FWYF01000002">
    <property type="protein sequence ID" value="SMD33921.1"/>
    <property type="molecule type" value="Genomic_DNA"/>
</dbReference>
<comment type="similarity">
    <text evidence="1">Belongs to the enoyl-CoA hydratase/isomerase family.</text>
</comment>
<dbReference type="GO" id="GO:0016829">
    <property type="term" value="F:lyase activity"/>
    <property type="evidence" value="ECO:0007669"/>
    <property type="project" value="UniProtKB-KW"/>
</dbReference>
<dbReference type="AlphaFoldDB" id="A0A1W2GBE4"/>
<dbReference type="CDD" id="cd06558">
    <property type="entry name" value="crotonase-like"/>
    <property type="match status" value="1"/>
</dbReference>
<dbReference type="PANTHER" id="PTHR11941">
    <property type="entry name" value="ENOYL-COA HYDRATASE-RELATED"/>
    <property type="match status" value="1"/>
</dbReference>
<keyword evidence="2" id="KW-0456">Lyase</keyword>